<keyword evidence="7" id="KW-1185">Reference proteome</keyword>
<keyword evidence="2 4" id="KW-0479">Metal-binding</keyword>
<dbReference type="InterPro" id="IPR009056">
    <property type="entry name" value="Cyt_c-like_dom"/>
</dbReference>
<dbReference type="Pfam" id="PF13442">
    <property type="entry name" value="Cytochrome_CBB3"/>
    <property type="match status" value="1"/>
</dbReference>
<feature type="domain" description="Cytochrome c" evidence="5">
    <location>
        <begin position="182"/>
        <end position="272"/>
    </location>
</feature>
<accession>A0A2U0SJF2</accession>
<evidence type="ECO:0000313" key="6">
    <source>
        <dbReference type="EMBL" id="PVX31467.1"/>
    </source>
</evidence>
<evidence type="ECO:0000256" key="2">
    <source>
        <dbReference type="ARBA" id="ARBA00022723"/>
    </source>
</evidence>
<feature type="domain" description="Cytochrome c" evidence="5">
    <location>
        <begin position="48"/>
        <end position="143"/>
    </location>
</feature>
<evidence type="ECO:0000313" key="7">
    <source>
        <dbReference type="Proteomes" id="UP000245890"/>
    </source>
</evidence>
<comment type="caution">
    <text evidence="6">The sequence shown here is derived from an EMBL/GenBank/DDBJ whole genome shotgun (WGS) entry which is preliminary data.</text>
</comment>
<protein>
    <recommendedName>
        <fullName evidence="5">Cytochrome c domain-containing protein</fullName>
    </recommendedName>
</protein>
<dbReference type="GO" id="GO:0009055">
    <property type="term" value="F:electron transfer activity"/>
    <property type="evidence" value="ECO:0007669"/>
    <property type="project" value="InterPro"/>
</dbReference>
<dbReference type="GO" id="GO:0046872">
    <property type="term" value="F:metal ion binding"/>
    <property type="evidence" value="ECO:0007669"/>
    <property type="project" value="UniProtKB-KW"/>
</dbReference>
<organism evidence="6 7">
    <name type="scientific">Sphingomonas pokkalii</name>
    <dbReference type="NCBI Taxonomy" id="2175090"/>
    <lineage>
        <taxon>Bacteria</taxon>
        <taxon>Pseudomonadati</taxon>
        <taxon>Pseudomonadota</taxon>
        <taxon>Alphaproteobacteria</taxon>
        <taxon>Sphingomonadales</taxon>
        <taxon>Sphingomonadaceae</taxon>
        <taxon>Sphingomonas</taxon>
    </lineage>
</organism>
<dbReference type="InterPro" id="IPR036909">
    <property type="entry name" value="Cyt_c-like_dom_sf"/>
</dbReference>
<dbReference type="SUPFAM" id="SSF46626">
    <property type="entry name" value="Cytochrome c"/>
    <property type="match status" value="2"/>
</dbReference>
<evidence type="ECO:0000256" key="1">
    <source>
        <dbReference type="ARBA" id="ARBA00022617"/>
    </source>
</evidence>
<keyword evidence="1 4" id="KW-0349">Heme</keyword>
<dbReference type="AlphaFoldDB" id="A0A2U0SJF2"/>
<dbReference type="EMBL" id="QENQ01000001">
    <property type="protein sequence ID" value="PVX31467.1"/>
    <property type="molecule type" value="Genomic_DNA"/>
</dbReference>
<evidence type="ECO:0000259" key="5">
    <source>
        <dbReference type="PROSITE" id="PS51007"/>
    </source>
</evidence>
<reference evidence="6 7" key="1">
    <citation type="submission" date="2018-05" db="EMBL/GenBank/DDBJ databases">
        <title>Description of Sphingomonas pokkalii sp nov, isolated from the rhizosphere of saline tolerant pokkali rice and its draft genome analysis.</title>
        <authorList>
            <person name="Menon R."/>
            <person name="Kumari S."/>
            <person name="Rameshkumar N."/>
        </authorList>
    </citation>
    <scope>NUCLEOTIDE SEQUENCE [LARGE SCALE GENOMIC DNA]</scope>
    <source>
        <strain evidence="6 7">L3B27</strain>
    </source>
</reference>
<gene>
    <name evidence="6" type="ORF">DD559_10400</name>
</gene>
<dbReference type="RefSeq" id="WP_116470850.1">
    <property type="nucleotide sequence ID" value="NZ_QENQ01000001.1"/>
</dbReference>
<keyword evidence="3 4" id="KW-0408">Iron</keyword>
<evidence type="ECO:0000256" key="4">
    <source>
        <dbReference type="PROSITE-ProRule" id="PRU00433"/>
    </source>
</evidence>
<name>A0A2U0SJF2_9SPHN</name>
<dbReference type="PROSITE" id="PS51007">
    <property type="entry name" value="CYTC"/>
    <property type="match status" value="2"/>
</dbReference>
<sequence>MRIWARLGLGVAALVAAGVGGVYGASEWVLRRSHAVPLGPIAVPHDAASLAEGSRLATLTGCKSCHGDGKGAVWTPVDWREGQVAPPPIARSAARYTDAELARLIRQGVTKEGRTLFVMPAWSMTYLADDDVGRIIGWVRSLKPAPDDVQATTWFGPVGRWKILTGETRPSVVAELHGVAKRPADPGRYLTQVLCSECHALTEPRAHDGKPVPPLAPMAASYAPSDFQRLLHEGVGAGARNVGFMGTIVKENLHALRPDEVDAVQRYLRGALPE</sequence>
<evidence type="ECO:0000256" key="3">
    <source>
        <dbReference type="ARBA" id="ARBA00023004"/>
    </source>
</evidence>
<dbReference type="Proteomes" id="UP000245890">
    <property type="component" value="Unassembled WGS sequence"/>
</dbReference>
<dbReference type="OrthoDB" id="9773456at2"/>
<dbReference type="GO" id="GO:0020037">
    <property type="term" value="F:heme binding"/>
    <property type="evidence" value="ECO:0007669"/>
    <property type="project" value="InterPro"/>
</dbReference>
<dbReference type="Gene3D" id="1.10.760.10">
    <property type="entry name" value="Cytochrome c-like domain"/>
    <property type="match status" value="1"/>
</dbReference>
<proteinExistence type="predicted"/>